<dbReference type="Gene3D" id="3.40.720.10">
    <property type="entry name" value="Alkaline Phosphatase, subunit A"/>
    <property type="match status" value="1"/>
</dbReference>
<sequence length="645" mass="72577">MFQLKDVFYDLVDSLLWLFPTMANLRNVWLQAAAFTAGFLRTAKGDSLKDIDHVVLFMQENRAFDHYFGTMAGVRGFNDANLQMNNGIPVWKQKTSPELTNSTDYLMPWYLNYLRGNWSEATQCMLAGSNGWYQNHAAWNGGTNDHWALNNTPYSIGYYKRDDLPIQWSLAENWVVGDMYQESVVASTSPNRVVWLSGSINVPGGNLSPDLGGNPYIDNYETPGCDENGINCYPLKWKTAPEYYEAAGTSWQLYQDGTDDYNNFDDNPLAWFKQFQDAEKGSNLNTKGMQGRQLQEFYDRAANGTLPEVSIIIGYRELAEHPPYSPHDGAWLERKISEAVIKSPKYNRTALIISFDETGGWFDHVDPYRSPNGTAGEWYNDKNGIGYTFTGPGFRVPFYIISPWTRKGGVYVEHADHTSQMQFIEKWQAAKSRDVKSNEMVPWRRDNMGDLLGAFDFENPDYSIPDLPAAAEPHRDSDGKFDGASHCKGLYPSPQPPVPYSGDGATNDMPGLVEHGFKPIRGKLTEGRHLVFEMKGYALTLGDKATTSKASEDHNSENQRWIVHVEELGGTEFKMSGSGDGRYVCADLKMCDKKSDAAVFEVSFKGSEGYSLKVKNGGKYLAITKQGELVLQSMSSYWSVFSVNY</sequence>
<reference evidence="2 3" key="1">
    <citation type="journal article" date="2016" name="PLoS Pathog.">
        <title>Biosynthesis of antibiotic leucinostatins in bio-control fungus Purpureocillium lilacinum and their inhibition on phytophthora revealed by genome mining.</title>
        <authorList>
            <person name="Wang G."/>
            <person name="Liu Z."/>
            <person name="Lin R."/>
            <person name="Li E."/>
            <person name="Mao Z."/>
            <person name="Ling J."/>
            <person name="Yang Y."/>
            <person name="Yin W.B."/>
            <person name="Xie B."/>
        </authorList>
    </citation>
    <scope>NUCLEOTIDE SEQUENCE [LARGE SCALE GENOMIC DNA]</scope>
    <source>
        <strain evidence="2">170</strain>
    </source>
</reference>
<dbReference type="STRING" id="1380566.A0A179F5C1"/>
<name>A0A179F5C1_METCM</name>
<gene>
    <name evidence="2" type="ORF">VFPPC_06723</name>
</gene>
<dbReference type="KEGG" id="pchm:VFPPC_06723"/>
<dbReference type="AlphaFoldDB" id="A0A179F5C1"/>
<dbReference type="Proteomes" id="UP000078397">
    <property type="component" value="Unassembled WGS sequence"/>
</dbReference>
<dbReference type="EMBL" id="LSBJ02000008">
    <property type="protein sequence ID" value="OAQ60602.1"/>
    <property type="molecule type" value="Genomic_DNA"/>
</dbReference>
<proteinExistence type="predicted"/>
<keyword evidence="1" id="KW-0378">Hydrolase</keyword>
<keyword evidence="3" id="KW-1185">Reference proteome</keyword>
<dbReference type="InterPro" id="IPR017850">
    <property type="entry name" value="Alkaline_phosphatase_core_sf"/>
</dbReference>
<evidence type="ECO:0000256" key="1">
    <source>
        <dbReference type="ARBA" id="ARBA00022801"/>
    </source>
</evidence>
<dbReference type="GO" id="GO:0042578">
    <property type="term" value="F:phosphoric ester hydrolase activity"/>
    <property type="evidence" value="ECO:0007669"/>
    <property type="project" value="UniProtKB-ARBA"/>
</dbReference>
<dbReference type="GeneID" id="28849706"/>
<dbReference type="Pfam" id="PF04185">
    <property type="entry name" value="Phosphoesterase"/>
    <property type="match status" value="1"/>
</dbReference>
<evidence type="ECO:0000313" key="3">
    <source>
        <dbReference type="Proteomes" id="UP000078397"/>
    </source>
</evidence>
<accession>A0A179F5C1</accession>
<dbReference type="OrthoDB" id="5135119at2759"/>
<dbReference type="RefSeq" id="XP_018138480.1">
    <property type="nucleotide sequence ID" value="XM_018285712.1"/>
</dbReference>
<dbReference type="PANTHER" id="PTHR31956">
    <property type="entry name" value="NON-SPECIFIC PHOSPHOLIPASE C4-RELATED"/>
    <property type="match status" value="1"/>
</dbReference>
<dbReference type="CDD" id="cd16014">
    <property type="entry name" value="PLC"/>
    <property type="match status" value="1"/>
</dbReference>
<comment type="caution">
    <text evidence="2">The sequence shown here is derived from an EMBL/GenBank/DDBJ whole genome shotgun (WGS) entry which is preliminary data.</text>
</comment>
<dbReference type="InterPro" id="IPR007312">
    <property type="entry name" value="Phosphoesterase"/>
</dbReference>
<organism evidence="2 3">
    <name type="scientific">Pochonia chlamydosporia 170</name>
    <dbReference type="NCBI Taxonomy" id="1380566"/>
    <lineage>
        <taxon>Eukaryota</taxon>
        <taxon>Fungi</taxon>
        <taxon>Dikarya</taxon>
        <taxon>Ascomycota</taxon>
        <taxon>Pezizomycotina</taxon>
        <taxon>Sordariomycetes</taxon>
        <taxon>Hypocreomycetidae</taxon>
        <taxon>Hypocreales</taxon>
        <taxon>Clavicipitaceae</taxon>
        <taxon>Pochonia</taxon>
    </lineage>
</organism>
<protein>
    <submittedName>
        <fullName evidence="2">Non-hemolytic phospholipase C</fullName>
    </submittedName>
</protein>
<dbReference type="PANTHER" id="PTHR31956:SF1">
    <property type="entry name" value="NON-SPECIFIC PHOSPHOLIPASE C1"/>
    <property type="match status" value="1"/>
</dbReference>
<evidence type="ECO:0000313" key="2">
    <source>
        <dbReference type="EMBL" id="OAQ60602.1"/>
    </source>
</evidence>